<dbReference type="EMBL" id="BDGJ01000125">
    <property type="protein sequence ID" value="GAW93262.1"/>
    <property type="molecule type" value="Genomic_DNA"/>
</dbReference>
<protein>
    <submittedName>
        <fullName evidence="1">Uncharacterized protein</fullName>
    </submittedName>
</protein>
<sequence>MLEEDGKFLGRVGRGIFIGGKCMVMKH</sequence>
<accession>A0A1Z5HUS3</accession>
<evidence type="ECO:0000313" key="2">
    <source>
        <dbReference type="Proteomes" id="UP000197032"/>
    </source>
</evidence>
<comment type="caution">
    <text evidence="1">The sequence shown here is derived from an EMBL/GenBank/DDBJ whole genome shotgun (WGS) entry which is preliminary data.</text>
</comment>
<organism evidence="1 2">
    <name type="scientific">Calderihabitans maritimus</name>
    <dbReference type="NCBI Taxonomy" id="1246530"/>
    <lineage>
        <taxon>Bacteria</taxon>
        <taxon>Bacillati</taxon>
        <taxon>Bacillota</taxon>
        <taxon>Clostridia</taxon>
        <taxon>Neomoorellales</taxon>
        <taxon>Calderihabitantaceae</taxon>
        <taxon>Calderihabitans</taxon>
    </lineage>
</organism>
<dbReference type="AlphaFoldDB" id="A0A1Z5HUS3"/>
<evidence type="ECO:0000313" key="1">
    <source>
        <dbReference type="EMBL" id="GAW93262.1"/>
    </source>
</evidence>
<name>A0A1Z5HUS3_9FIRM</name>
<dbReference type="Proteomes" id="UP000197032">
    <property type="component" value="Unassembled WGS sequence"/>
</dbReference>
<keyword evidence="2" id="KW-1185">Reference proteome</keyword>
<gene>
    <name evidence="1" type="ORF">KKC1_24010</name>
</gene>
<proteinExistence type="predicted"/>
<reference evidence="2" key="1">
    <citation type="journal article" date="2017" name="Appl. Environ. Microbiol.">
        <title>Genomic Analysis of Calderihabitans maritimus KKC1, a Thermophilic, Hydrogenogenic, Carboxydotrophic Bacterium Isolated from Marine Sediment.</title>
        <authorList>
            <person name="Omae K."/>
            <person name="Yoneda Y."/>
            <person name="Fukuyama Y."/>
            <person name="Yoshida T."/>
            <person name="Sako Y."/>
        </authorList>
    </citation>
    <scope>NUCLEOTIDE SEQUENCE [LARGE SCALE GENOMIC DNA]</scope>
    <source>
        <strain evidence="2">KKC1</strain>
    </source>
</reference>